<feature type="compositionally biased region" description="Polar residues" evidence="1">
    <location>
        <begin position="219"/>
        <end position="229"/>
    </location>
</feature>
<dbReference type="GO" id="GO:0003723">
    <property type="term" value="F:RNA binding"/>
    <property type="evidence" value="ECO:0007669"/>
    <property type="project" value="InterPro"/>
</dbReference>
<feature type="region of interest" description="Disordered" evidence="1">
    <location>
        <begin position="599"/>
        <end position="622"/>
    </location>
</feature>
<evidence type="ECO:0000259" key="2">
    <source>
        <dbReference type="Pfam" id="PF15247"/>
    </source>
</evidence>
<evidence type="ECO:0000313" key="3">
    <source>
        <dbReference type="EMBL" id="CEL70703.1"/>
    </source>
</evidence>
<organism evidence="3">
    <name type="scientific">Neospora caninum (strain Liverpool)</name>
    <dbReference type="NCBI Taxonomy" id="572307"/>
    <lineage>
        <taxon>Eukaryota</taxon>
        <taxon>Sar</taxon>
        <taxon>Alveolata</taxon>
        <taxon>Apicomplexa</taxon>
        <taxon>Conoidasida</taxon>
        <taxon>Coccidia</taxon>
        <taxon>Eucoccidiorida</taxon>
        <taxon>Eimeriorina</taxon>
        <taxon>Sarcocystidae</taxon>
        <taxon>Neospora</taxon>
    </lineage>
</organism>
<dbReference type="EMBL" id="LN714487">
    <property type="protein sequence ID" value="CEL70703.1"/>
    <property type="molecule type" value="Genomic_DNA"/>
</dbReference>
<dbReference type="InterPro" id="IPR029344">
    <property type="entry name" value="SLBP_RNA_bind"/>
</dbReference>
<sequence length="622" mass="69454">MSWASRPFRPPPHVPPPRVPSQGGRSSACSFGANASFPPEWGIQQRQHKPPPLQSDNQRRTWTKRSRQDSLSDDGECGRHPSACDLPTPKRGQLQSGPRPSRHYGGQRSFPEPQGAGPSVRGRAGDAGPSRYPSWSGNIHRARQTHIRESAGHVPSDFAETRQGDGSACCQIQCEVPGRQRNSPSLLRPPVGSRNEPPPQCLDGARQRRVEATMRFSGRNPQQPESRANNLGDPPSCKGMDGRSRSRSESSVKEPQGQHFQRSKDKVLTPLQISKRDADILHTKRSEGYQRYVRAVPREKRSPSCRSTWHPVTPCSSQNLSVKQWRDLLSKWRHQVHLWTNLPESVYSRISGMSVEDQVKALGSMTARELDSRDEIHKDPGKGEGNSTVEVREATGRSSEEIACWLTALELPAGTRAGTPALADNSDALFRPILFVPSWYRTVLHRKKFDVVHEKDFESAAEELAKNMRACSPLQQQHFSHSAAFMRSVYGRSCATLQTFAIGVSPSNVSKNVQVNDSSQNRTDRKISRELPLDMVLRLTRRQPDLIGHVCGKACAEELPSLSRPSKENDEGFLTRLCQEQREQAVCFIQDVMRSGCSSSENSTAHRYPGQHTGKSGRRRFL</sequence>
<evidence type="ECO:0000256" key="1">
    <source>
        <dbReference type="SAM" id="MobiDB-lite"/>
    </source>
</evidence>
<name>A0A0F7UL64_NEOCL</name>
<gene>
    <name evidence="3" type="ORF">BN1204_063830</name>
</gene>
<dbReference type="InterPro" id="IPR038294">
    <property type="entry name" value="SLBP_RNA_bind_sf"/>
</dbReference>
<dbReference type="Gene3D" id="1.10.8.1120">
    <property type="entry name" value="Histone RNA hairpin-binding protein RNA-binding domain"/>
    <property type="match status" value="1"/>
</dbReference>
<feature type="domain" description="Histone RNA hairpin-binding protein RNA-binding" evidence="2">
    <location>
        <begin position="271"/>
        <end position="340"/>
    </location>
</feature>
<reference evidence="3" key="1">
    <citation type="journal article" date="2015" name="PLoS ONE">
        <title>Comprehensive Evaluation of Toxoplasma gondii VEG and Neospora caninum LIV Genomes with Tachyzoite Stage Transcriptome and Proteome Defines Novel Transcript Features.</title>
        <authorList>
            <person name="Ramaprasad A."/>
            <person name="Mourier T."/>
            <person name="Naeem R."/>
            <person name="Malas T.B."/>
            <person name="Moussa E."/>
            <person name="Panigrahi A."/>
            <person name="Vermont S.J."/>
            <person name="Otto T.D."/>
            <person name="Wastling J."/>
            <person name="Pain A."/>
        </authorList>
    </citation>
    <scope>NUCLEOTIDE SEQUENCE</scope>
    <source>
        <strain evidence="3">Liverpool</strain>
    </source>
</reference>
<dbReference type="AlphaFoldDB" id="A0A0F7UL64"/>
<feature type="region of interest" description="Disordered" evidence="1">
    <location>
        <begin position="1"/>
        <end position="268"/>
    </location>
</feature>
<protein>
    <recommendedName>
        <fullName evidence="2">Histone RNA hairpin-binding protein RNA-binding domain-containing protein</fullName>
    </recommendedName>
</protein>
<feature type="compositionally biased region" description="Pro residues" evidence="1">
    <location>
        <begin position="8"/>
        <end position="19"/>
    </location>
</feature>
<accession>A0A0F7UL64</accession>
<proteinExistence type="predicted"/>
<feature type="region of interest" description="Disordered" evidence="1">
    <location>
        <begin position="374"/>
        <end position="395"/>
    </location>
</feature>
<dbReference type="Pfam" id="PF15247">
    <property type="entry name" value="SLBP_RNA_bind"/>
    <property type="match status" value="1"/>
</dbReference>
<feature type="compositionally biased region" description="Basic and acidic residues" evidence="1">
    <location>
        <begin position="240"/>
        <end position="252"/>
    </location>
</feature>